<dbReference type="OrthoDB" id="9776648at2"/>
<evidence type="ECO:0000256" key="6">
    <source>
        <dbReference type="ARBA" id="ARBA00022989"/>
    </source>
</evidence>
<dbReference type="Pfam" id="PF00528">
    <property type="entry name" value="BPD_transp_1"/>
    <property type="match status" value="2"/>
</dbReference>
<evidence type="ECO:0000313" key="11">
    <source>
        <dbReference type="Proteomes" id="UP000019050"/>
    </source>
</evidence>
<dbReference type="PANTHER" id="PTHR43357:SF4">
    <property type="entry name" value="INNER MEMBRANE ABC TRANSPORTER PERMEASE PROTEIN YDCV"/>
    <property type="match status" value="1"/>
</dbReference>
<keyword evidence="2 8" id="KW-0813">Transport</keyword>
<evidence type="ECO:0000256" key="8">
    <source>
        <dbReference type="RuleBase" id="RU363032"/>
    </source>
</evidence>
<dbReference type="CDD" id="cd06261">
    <property type="entry name" value="TM_PBP2"/>
    <property type="match status" value="2"/>
</dbReference>
<evidence type="ECO:0000256" key="4">
    <source>
        <dbReference type="ARBA" id="ARBA00022519"/>
    </source>
</evidence>
<feature type="transmembrane region" description="Helical" evidence="8">
    <location>
        <begin position="140"/>
        <end position="164"/>
    </location>
</feature>
<keyword evidence="5 8" id="KW-0812">Transmembrane</keyword>
<feature type="transmembrane region" description="Helical" evidence="8">
    <location>
        <begin position="61"/>
        <end position="87"/>
    </location>
</feature>
<organism evidence="10 11">
    <name type="scientific">Abiotrophia defectiva ATCC 49176</name>
    <dbReference type="NCBI Taxonomy" id="592010"/>
    <lineage>
        <taxon>Bacteria</taxon>
        <taxon>Bacillati</taxon>
        <taxon>Bacillota</taxon>
        <taxon>Bacilli</taxon>
        <taxon>Lactobacillales</taxon>
        <taxon>Aerococcaceae</taxon>
        <taxon>Abiotrophia</taxon>
    </lineage>
</organism>
<keyword evidence="4" id="KW-0997">Cell inner membrane</keyword>
<dbReference type="STRING" id="592010.GCWU000182_001907"/>
<comment type="similarity">
    <text evidence="8">Belongs to the binding-protein-dependent transport system permease family.</text>
</comment>
<dbReference type="PANTHER" id="PTHR43357">
    <property type="entry name" value="INNER MEMBRANE ABC TRANSPORTER PERMEASE PROTEIN YDCV"/>
    <property type="match status" value="1"/>
</dbReference>
<dbReference type="GO" id="GO:0005886">
    <property type="term" value="C:plasma membrane"/>
    <property type="evidence" value="ECO:0007669"/>
    <property type="project" value="UniProtKB-SubCell"/>
</dbReference>
<proteinExistence type="inferred from homology"/>
<evidence type="ECO:0000256" key="7">
    <source>
        <dbReference type="ARBA" id="ARBA00023136"/>
    </source>
</evidence>
<name>W1Q177_ABIDE</name>
<feature type="transmembrane region" description="Helical" evidence="8">
    <location>
        <begin position="247"/>
        <end position="266"/>
    </location>
</feature>
<dbReference type="GeneID" id="84817102"/>
<keyword evidence="3" id="KW-1003">Cell membrane</keyword>
<dbReference type="Gene3D" id="1.10.3720.10">
    <property type="entry name" value="MetI-like"/>
    <property type="match status" value="2"/>
</dbReference>
<dbReference type="InterPro" id="IPR000515">
    <property type="entry name" value="MetI-like"/>
</dbReference>
<keyword evidence="11" id="KW-1185">Reference proteome</keyword>
<keyword evidence="7 8" id="KW-0472">Membrane</keyword>
<feature type="transmembrane region" description="Helical" evidence="8">
    <location>
        <begin position="202"/>
        <end position="223"/>
    </location>
</feature>
<feature type="transmembrane region" description="Helical" evidence="8">
    <location>
        <begin position="535"/>
        <end position="555"/>
    </location>
</feature>
<dbReference type="AlphaFoldDB" id="W1Q177"/>
<feature type="domain" description="ABC transmembrane type-1" evidence="9">
    <location>
        <begin position="356"/>
        <end position="549"/>
    </location>
</feature>
<reference evidence="10" key="1">
    <citation type="submission" date="2013-06" db="EMBL/GenBank/DDBJ databases">
        <authorList>
            <person name="Weinstock G."/>
            <person name="Sodergren E."/>
            <person name="Clifton S."/>
            <person name="Fulton L."/>
            <person name="Fulton B."/>
            <person name="Courtney L."/>
            <person name="Fronick C."/>
            <person name="Harrison M."/>
            <person name="Strong C."/>
            <person name="Farmer C."/>
            <person name="Delahaunty K."/>
            <person name="Markovic C."/>
            <person name="Hall O."/>
            <person name="Minx P."/>
            <person name="Tomlinson C."/>
            <person name="Mitreva M."/>
            <person name="Nelson J."/>
            <person name="Hou S."/>
            <person name="Wollam A."/>
            <person name="Pepin K.H."/>
            <person name="Johnson M."/>
            <person name="Bhonagiri V."/>
            <person name="Nash W.E."/>
            <person name="Warren W."/>
            <person name="Chinwalla A."/>
            <person name="Mardis E.R."/>
            <person name="Wilson R.K."/>
        </authorList>
    </citation>
    <scope>NUCLEOTIDE SEQUENCE [LARGE SCALE GENOMIC DNA]</scope>
    <source>
        <strain evidence="10">ATCC 49176</strain>
    </source>
</reference>
<feature type="domain" description="ABC transmembrane type-1" evidence="9">
    <location>
        <begin position="61"/>
        <end position="266"/>
    </location>
</feature>
<dbReference type="Proteomes" id="UP000019050">
    <property type="component" value="Unassembled WGS sequence"/>
</dbReference>
<dbReference type="RefSeq" id="WP_023392503.1">
    <property type="nucleotide sequence ID" value="NZ_KI535342.1"/>
</dbReference>
<dbReference type="InterPro" id="IPR035906">
    <property type="entry name" value="MetI-like_sf"/>
</dbReference>
<feature type="transmembrane region" description="Helical" evidence="8">
    <location>
        <begin position="356"/>
        <end position="382"/>
    </location>
</feature>
<evidence type="ECO:0000259" key="9">
    <source>
        <dbReference type="PROSITE" id="PS50928"/>
    </source>
</evidence>
<evidence type="ECO:0000256" key="5">
    <source>
        <dbReference type="ARBA" id="ARBA00022692"/>
    </source>
</evidence>
<evidence type="ECO:0000256" key="1">
    <source>
        <dbReference type="ARBA" id="ARBA00004429"/>
    </source>
</evidence>
<comment type="subcellular location">
    <subcellularLocation>
        <location evidence="1">Cell inner membrane</location>
        <topology evidence="1">Multi-pass membrane protein</topology>
    </subcellularLocation>
    <subcellularLocation>
        <location evidence="8">Cell membrane</location>
        <topology evidence="8">Multi-pass membrane protein</topology>
    </subcellularLocation>
</comment>
<sequence length="568" mass="63589">MKFDRKIVQKIALRLLLVWLILAFIVLPNFNLLYTVFVNNGQVSFRAIEKVLKSERALKSIFNSFILACSMVVTINVVGTLVVLFTEYWDLKGAKMLKIGYMTSLIYGGVVLVTGYKFLYGDTGFLTNAMASFIPGFNRQWFVGFAAVLFVATFSSTSNHIMFLTSAVRNVDYHTIEAARNMGAKPFTVFWKIVLPTLKPTLFALTIFTFLSGLSAVSAPLIVGGADFQTINPMIITFAKSSSSKDIAAVLAIFLAIMTITLLVVLSRIERNGNYISISKTKARLKKQKIESPLWNAIAHLVAYVLFLIYMLPVVLIILFSFQDPVAIEKGQLDFSNFTLKNYSQLFTNAESFMPYVVSIVYAALAAVIVTLLGVVIARLVHKAEYKVDKLFQWGALMPWILPNTMIAVAFLFYFNNPQAVVFNRVLIGTLAIMLIAYVVVKMPFSYRMTRAAFFSIDNNMEEAAKSMGASTFYTMTRVIIPFLLPVLMSVMALNFNSLLADYDLSVFLYHPLFTPLGIVVRSASTETATTSAKAMIFVYTVVLMIMTSTSLYLTRTKDRKPPKKLRK</sequence>
<gene>
    <name evidence="10" type="ORF">GCWU000182_001907</name>
</gene>
<evidence type="ECO:0000313" key="10">
    <source>
        <dbReference type="EMBL" id="ESK64723.1"/>
    </source>
</evidence>
<feature type="transmembrane region" description="Helical" evidence="8">
    <location>
        <begin position="99"/>
        <end position="120"/>
    </location>
</feature>
<evidence type="ECO:0000256" key="3">
    <source>
        <dbReference type="ARBA" id="ARBA00022475"/>
    </source>
</evidence>
<keyword evidence="6 8" id="KW-1133">Transmembrane helix</keyword>
<feature type="transmembrane region" description="Helical" evidence="8">
    <location>
        <begin position="479"/>
        <end position="500"/>
    </location>
</feature>
<accession>W1Q177</accession>
<feature type="transmembrane region" description="Helical" evidence="8">
    <location>
        <begin position="12"/>
        <end position="34"/>
    </location>
</feature>
<dbReference type="GO" id="GO:0055085">
    <property type="term" value="P:transmembrane transport"/>
    <property type="evidence" value="ECO:0007669"/>
    <property type="project" value="InterPro"/>
</dbReference>
<dbReference type="EMBL" id="ACIN03000017">
    <property type="protein sequence ID" value="ESK64723.1"/>
    <property type="molecule type" value="Genomic_DNA"/>
</dbReference>
<dbReference type="SUPFAM" id="SSF161098">
    <property type="entry name" value="MetI-like"/>
    <property type="match status" value="2"/>
</dbReference>
<protein>
    <submittedName>
        <fullName evidence="10">ABC transporter, permease protein</fullName>
    </submittedName>
</protein>
<feature type="transmembrane region" description="Helical" evidence="8">
    <location>
        <begin position="394"/>
        <end position="415"/>
    </location>
</feature>
<dbReference type="PROSITE" id="PS50928">
    <property type="entry name" value="ABC_TM1"/>
    <property type="match status" value="2"/>
</dbReference>
<dbReference type="HOGENOM" id="CLU_021838_4_0_9"/>
<feature type="transmembrane region" description="Helical" evidence="8">
    <location>
        <begin position="421"/>
        <end position="441"/>
    </location>
</feature>
<comment type="caution">
    <text evidence="10">The sequence shown here is derived from an EMBL/GenBank/DDBJ whole genome shotgun (WGS) entry which is preliminary data.</text>
</comment>
<dbReference type="eggNOG" id="COG1178">
    <property type="taxonomic scope" value="Bacteria"/>
</dbReference>
<evidence type="ECO:0000256" key="2">
    <source>
        <dbReference type="ARBA" id="ARBA00022448"/>
    </source>
</evidence>
<feature type="transmembrane region" description="Helical" evidence="8">
    <location>
        <begin position="294"/>
        <end position="320"/>
    </location>
</feature>